<comment type="caution">
    <text evidence="2">The sequence shown here is derived from an EMBL/GenBank/DDBJ whole genome shotgun (WGS) entry which is preliminary data.</text>
</comment>
<gene>
    <name evidence="2" type="ORF">MKW94_008123</name>
</gene>
<sequence length="64" mass="7132">MKHYKSLSFSLDVTPKFGTTDGTSSVKWSVEYEKANEDAPDPIGLLTFCEEITTGLNLHLLKQV</sequence>
<dbReference type="Pfam" id="PF00407">
    <property type="entry name" value="Bet_v_1"/>
    <property type="match status" value="1"/>
</dbReference>
<reference evidence="2" key="1">
    <citation type="submission" date="2022-03" db="EMBL/GenBank/DDBJ databases">
        <title>A functionally conserved STORR gene fusion in Papaver species that diverged 16.8 million years ago.</title>
        <authorList>
            <person name="Catania T."/>
        </authorList>
    </citation>
    <scope>NUCLEOTIDE SEQUENCE</scope>
    <source>
        <strain evidence="2">S-191538</strain>
    </source>
</reference>
<proteinExistence type="predicted"/>
<dbReference type="InterPro" id="IPR000916">
    <property type="entry name" value="Bet_v_I/MLP"/>
</dbReference>
<keyword evidence="3" id="KW-1185">Reference proteome</keyword>
<evidence type="ECO:0000313" key="3">
    <source>
        <dbReference type="Proteomes" id="UP001177140"/>
    </source>
</evidence>
<dbReference type="InterPro" id="IPR051761">
    <property type="entry name" value="MLP-like_ligand-binding"/>
</dbReference>
<protein>
    <recommendedName>
        <fullName evidence="1">Bet v I/Major latex protein domain-containing protein</fullName>
    </recommendedName>
</protein>
<name>A0AA42B408_PAPNU</name>
<accession>A0AA42B408</accession>
<dbReference type="Gene3D" id="3.30.530.20">
    <property type="match status" value="1"/>
</dbReference>
<organism evidence="2 3">
    <name type="scientific">Papaver nudicaule</name>
    <name type="common">Iceland poppy</name>
    <dbReference type="NCBI Taxonomy" id="74823"/>
    <lineage>
        <taxon>Eukaryota</taxon>
        <taxon>Viridiplantae</taxon>
        <taxon>Streptophyta</taxon>
        <taxon>Embryophyta</taxon>
        <taxon>Tracheophyta</taxon>
        <taxon>Spermatophyta</taxon>
        <taxon>Magnoliopsida</taxon>
        <taxon>Ranunculales</taxon>
        <taxon>Papaveraceae</taxon>
        <taxon>Papaveroideae</taxon>
        <taxon>Papaver</taxon>
    </lineage>
</organism>
<dbReference type="Proteomes" id="UP001177140">
    <property type="component" value="Unassembled WGS sequence"/>
</dbReference>
<dbReference type="InterPro" id="IPR023393">
    <property type="entry name" value="START-like_dom_sf"/>
</dbReference>
<evidence type="ECO:0000313" key="2">
    <source>
        <dbReference type="EMBL" id="MCL7050580.1"/>
    </source>
</evidence>
<dbReference type="PANTHER" id="PTHR31907">
    <property type="entry name" value="MLP-LIKE PROTEIN 423"/>
    <property type="match status" value="1"/>
</dbReference>
<feature type="domain" description="Bet v I/Major latex protein" evidence="1">
    <location>
        <begin position="1"/>
        <end position="62"/>
    </location>
</feature>
<dbReference type="AlphaFoldDB" id="A0AA42B408"/>
<dbReference type="SUPFAM" id="SSF55961">
    <property type="entry name" value="Bet v1-like"/>
    <property type="match status" value="1"/>
</dbReference>
<dbReference type="GO" id="GO:0006952">
    <property type="term" value="P:defense response"/>
    <property type="evidence" value="ECO:0007669"/>
    <property type="project" value="InterPro"/>
</dbReference>
<evidence type="ECO:0000259" key="1">
    <source>
        <dbReference type="Pfam" id="PF00407"/>
    </source>
</evidence>
<dbReference type="EMBL" id="JAJJMA010329468">
    <property type="protein sequence ID" value="MCL7050580.1"/>
    <property type="molecule type" value="Genomic_DNA"/>
</dbReference>